<organism evidence="2 3">
    <name type="scientific">Rhynchophorus ferrugineus</name>
    <name type="common">Red palm weevil</name>
    <name type="synonym">Curculio ferrugineus</name>
    <dbReference type="NCBI Taxonomy" id="354439"/>
    <lineage>
        <taxon>Eukaryota</taxon>
        <taxon>Metazoa</taxon>
        <taxon>Ecdysozoa</taxon>
        <taxon>Arthropoda</taxon>
        <taxon>Hexapoda</taxon>
        <taxon>Insecta</taxon>
        <taxon>Pterygota</taxon>
        <taxon>Neoptera</taxon>
        <taxon>Endopterygota</taxon>
        <taxon>Coleoptera</taxon>
        <taxon>Polyphaga</taxon>
        <taxon>Cucujiformia</taxon>
        <taxon>Curculionidae</taxon>
        <taxon>Dryophthorinae</taxon>
        <taxon>Rhynchophorus</taxon>
    </lineage>
</organism>
<keyword evidence="3" id="KW-1185">Reference proteome</keyword>
<accession>A0A834IRS2</accession>
<gene>
    <name evidence="2" type="ORF">GWI33_002397</name>
</gene>
<dbReference type="EMBL" id="JAACXV010000167">
    <property type="protein sequence ID" value="KAF7282548.1"/>
    <property type="molecule type" value="Genomic_DNA"/>
</dbReference>
<name>A0A834IRS2_RHYFE</name>
<evidence type="ECO:0000256" key="1">
    <source>
        <dbReference type="SAM" id="MobiDB-lite"/>
    </source>
</evidence>
<reference evidence="2" key="1">
    <citation type="submission" date="2020-08" db="EMBL/GenBank/DDBJ databases">
        <title>Genome sequencing and assembly of the red palm weevil Rhynchophorus ferrugineus.</title>
        <authorList>
            <person name="Dias G.B."/>
            <person name="Bergman C.M."/>
            <person name="Manee M."/>
        </authorList>
    </citation>
    <scope>NUCLEOTIDE SEQUENCE</scope>
    <source>
        <strain evidence="2">AA-2017</strain>
        <tissue evidence="2">Whole larva</tissue>
    </source>
</reference>
<dbReference type="AlphaFoldDB" id="A0A834IRS2"/>
<evidence type="ECO:0000313" key="2">
    <source>
        <dbReference type="EMBL" id="KAF7282548.1"/>
    </source>
</evidence>
<feature type="compositionally biased region" description="Basic and acidic residues" evidence="1">
    <location>
        <begin position="20"/>
        <end position="42"/>
    </location>
</feature>
<sequence length="112" mass="12753">MRKSLKTAPNDALAVPFAMETKRYTGTKRSEKDSEKKEDVRDPPPPSRKGGPTRVGNSVKSHPLLVKDQLQEATPVSVYVLMHHMQMHCYGRLKQAAYGSRAEKTNEDRRFR</sequence>
<feature type="region of interest" description="Disordered" evidence="1">
    <location>
        <begin position="1"/>
        <end position="66"/>
    </location>
</feature>
<protein>
    <submittedName>
        <fullName evidence="2">Uncharacterized protein</fullName>
    </submittedName>
</protein>
<dbReference type="Proteomes" id="UP000625711">
    <property type="component" value="Unassembled WGS sequence"/>
</dbReference>
<comment type="caution">
    <text evidence="2">The sequence shown here is derived from an EMBL/GenBank/DDBJ whole genome shotgun (WGS) entry which is preliminary data.</text>
</comment>
<proteinExistence type="predicted"/>
<evidence type="ECO:0000313" key="3">
    <source>
        <dbReference type="Proteomes" id="UP000625711"/>
    </source>
</evidence>